<keyword evidence="1 2" id="KW-0238">DNA-binding</keyword>
<evidence type="ECO:0000256" key="2">
    <source>
        <dbReference type="PROSITE-ProRule" id="PRU00335"/>
    </source>
</evidence>
<dbReference type="EMBL" id="JACHGZ010000024">
    <property type="protein sequence ID" value="MBB5149590.1"/>
    <property type="molecule type" value="Genomic_DNA"/>
</dbReference>
<dbReference type="Proteomes" id="UP000557217">
    <property type="component" value="Unassembled WGS sequence"/>
</dbReference>
<gene>
    <name evidence="4" type="ORF">HNR36_001982</name>
</gene>
<dbReference type="PANTHER" id="PTHR43479">
    <property type="entry name" value="ACREF/ENVCD OPERON REPRESSOR-RELATED"/>
    <property type="match status" value="1"/>
</dbReference>
<name>A0A840PUP1_URETH</name>
<comment type="caution">
    <text evidence="4">The sequence shown here is derived from an EMBL/GenBank/DDBJ whole genome shotgun (WGS) entry which is preliminary data.</text>
</comment>
<dbReference type="GO" id="GO:0003677">
    <property type="term" value="F:DNA binding"/>
    <property type="evidence" value="ECO:0007669"/>
    <property type="project" value="UniProtKB-UniRule"/>
</dbReference>
<dbReference type="PANTHER" id="PTHR43479:SF11">
    <property type="entry name" value="ACREF_ENVCD OPERON REPRESSOR-RELATED"/>
    <property type="match status" value="1"/>
</dbReference>
<accession>A0A840PUP1</accession>
<dbReference type="AlphaFoldDB" id="A0A840PUP1"/>
<keyword evidence="5" id="KW-1185">Reference proteome</keyword>
<proteinExistence type="predicted"/>
<feature type="DNA-binding region" description="H-T-H motif" evidence="2">
    <location>
        <begin position="25"/>
        <end position="44"/>
    </location>
</feature>
<dbReference type="PRINTS" id="PR00455">
    <property type="entry name" value="HTHTETR"/>
</dbReference>
<evidence type="ECO:0000259" key="3">
    <source>
        <dbReference type="PROSITE" id="PS50977"/>
    </source>
</evidence>
<feature type="domain" description="HTH tetR-type" evidence="3">
    <location>
        <begin position="2"/>
        <end position="62"/>
    </location>
</feature>
<protein>
    <submittedName>
        <fullName evidence="4">AcrR family transcriptional regulator</fullName>
    </submittedName>
</protein>
<evidence type="ECO:0000313" key="5">
    <source>
        <dbReference type="Proteomes" id="UP000557217"/>
    </source>
</evidence>
<sequence>MKDKKMEIFHCGKEIFKEKGFKETNISDITKKAGIGVGTFYNYYSSKEELFLDIYINENKIEKNKILESLDINKDPVTFVKEFMTKTFEAMHSNKILKEWYNRDVFNKLEKAFEKNPQADNESMRNFFVDLLKQWKADGKIRDDISDELLAAFFDSLAYIDSHKEDIGIQHFPDIMLYLVEFIMKGLTDKGGNE</sequence>
<dbReference type="Pfam" id="PF00440">
    <property type="entry name" value="TetR_N"/>
    <property type="match status" value="1"/>
</dbReference>
<dbReference type="PROSITE" id="PS50977">
    <property type="entry name" value="HTH_TETR_2"/>
    <property type="match status" value="1"/>
</dbReference>
<dbReference type="InterPro" id="IPR009057">
    <property type="entry name" value="Homeodomain-like_sf"/>
</dbReference>
<dbReference type="RefSeq" id="WP_168412419.1">
    <property type="nucleotide sequence ID" value="NZ_JAAXPW010000018.1"/>
</dbReference>
<organism evidence="4 5">
    <name type="scientific">Ureibacillus thermosphaericus</name>
    <dbReference type="NCBI Taxonomy" id="51173"/>
    <lineage>
        <taxon>Bacteria</taxon>
        <taxon>Bacillati</taxon>
        <taxon>Bacillota</taxon>
        <taxon>Bacilli</taxon>
        <taxon>Bacillales</taxon>
        <taxon>Caryophanaceae</taxon>
        <taxon>Ureibacillus</taxon>
    </lineage>
</organism>
<dbReference type="Gene3D" id="1.10.357.10">
    <property type="entry name" value="Tetracycline Repressor, domain 2"/>
    <property type="match status" value="1"/>
</dbReference>
<dbReference type="InterPro" id="IPR001647">
    <property type="entry name" value="HTH_TetR"/>
</dbReference>
<reference evidence="4 5" key="1">
    <citation type="submission" date="2020-08" db="EMBL/GenBank/DDBJ databases">
        <title>Genomic Encyclopedia of Type Strains, Phase IV (KMG-IV): sequencing the most valuable type-strain genomes for metagenomic binning, comparative biology and taxonomic classification.</title>
        <authorList>
            <person name="Goeker M."/>
        </authorList>
    </citation>
    <scope>NUCLEOTIDE SEQUENCE [LARGE SCALE GENOMIC DNA]</scope>
    <source>
        <strain evidence="4 5">DSM 10633</strain>
    </source>
</reference>
<dbReference type="SUPFAM" id="SSF46689">
    <property type="entry name" value="Homeodomain-like"/>
    <property type="match status" value="1"/>
</dbReference>
<evidence type="ECO:0000256" key="1">
    <source>
        <dbReference type="ARBA" id="ARBA00023125"/>
    </source>
</evidence>
<dbReference type="InterPro" id="IPR050624">
    <property type="entry name" value="HTH-type_Tx_Regulator"/>
</dbReference>
<evidence type="ECO:0000313" key="4">
    <source>
        <dbReference type="EMBL" id="MBB5149590.1"/>
    </source>
</evidence>